<keyword evidence="1" id="KW-0812">Transmembrane</keyword>
<comment type="caution">
    <text evidence="2">The sequence shown here is derived from an EMBL/GenBank/DDBJ whole genome shotgun (WGS) entry which is preliminary data.</text>
</comment>
<keyword evidence="1" id="KW-0472">Membrane</keyword>
<sequence length="155" mass="15988">MKKTSISALVGTAIFMAAAAAILTWRFFSVMAAIPVTVSVTLWVMAAICCVLALIMRQRTEAGRIGQDRSQLSPVMAANFLVIGKASEWTGAIIGGAYTGVALYLWARSGELVAAADSLGGAAASAVGGLALMGAGIWLERSCEVLPPNEPETIG</sequence>
<dbReference type="STRING" id="1724.GCA_001044175_02270"/>
<keyword evidence="3" id="KW-1185">Reference proteome</keyword>
<proteinExistence type="predicted"/>
<feature type="transmembrane region" description="Helical" evidence="1">
    <location>
        <begin position="30"/>
        <end position="55"/>
    </location>
</feature>
<dbReference type="OrthoDB" id="4426699at2"/>
<evidence type="ECO:0000313" key="3">
    <source>
        <dbReference type="Proteomes" id="UP000221653"/>
    </source>
</evidence>
<accession>A0A2A9DN13</accession>
<dbReference type="Proteomes" id="UP000221653">
    <property type="component" value="Unassembled WGS sequence"/>
</dbReference>
<protein>
    <submittedName>
        <fullName evidence="2">Uncharacterized protein DUF3180</fullName>
    </submittedName>
</protein>
<organism evidence="2 3">
    <name type="scientific">Corynebacterium renale</name>
    <dbReference type="NCBI Taxonomy" id="1724"/>
    <lineage>
        <taxon>Bacteria</taxon>
        <taxon>Bacillati</taxon>
        <taxon>Actinomycetota</taxon>
        <taxon>Actinomycetes</taxon>
        <taxon>Mycobacteriales</taxon>
        <taxon>Corynebacteriaceae</taxon>
        <taxon>Corynebacterium</taxon>
    </lineage>
</organism>
<dbReference type="Pfam" id="PF11377">
    <property type="entry name" value="DUF3180"/>
    <property type="match status" value="1"/>
</dbReference>
<keyword evidence="1" id="KW-1133">Transmembrane helix</keyword>
<reference evidence="2 3" key="1">
    <citation type="submission" date="2017-10" db="EMBL/GenBank/DDBJ databases">
        <title>Sequencing the genomes of 1000 actinobacteria strains.</title>
        <authorList>
            <person name="Klenk H.-P."/>
        </authorList>
    </citation>
    <scope>NUCLEOTIDE SEQUENCE [LARGE SCALE GENOMIC DNA]</scope>
    <source>
        <strain evidence="2 3">DSM 20688</strain>
    </source>
</reference>
<dbReference type="InterPro" id="IPR021517">
    <property type="entry name" value="DUF3180"/>
</dbReference>
<evidence type="ECO:0000256" key="1">
    <source>
        <dbReference type="SAM" id="Phobius"/>
    </source>
</evidence>
<gene>
    <name evidence="2" type="ORF">ATK06_1075</name>
</gene>
<evidence type="ECO:0000313" key="2">
    <source>
        <dbReference type="EMBL" id="PFG27993.1"/>
    </source>
</evidence>
<dbReference type="EMBL" id="PDJF01000001">
    <property type="protein sequence ID" value="PFG27993.1"/>
    <property type="molecule type" value="Genomic_DNA"/>
</dbReference>
<name>A0A2A9DN13_9CORY</name>
<dbReference type="RefSeq" id="WP_048380837.1">
    <property type="nucleotide sequence ID" value="NZ_LS483404.1"/>
</dbReference>
<dbReference type="AlphaFoldDB" id="A0A2A9DN13"/>